<dbReference type="OrthoDB" id="4774854at2"/>
<comment type="caution">
    <text evidence="1">The sequence shown here is derived from an EMBL/GenBank/DDBJ whole genome shotgun (WGS) entry which is preliminary data.</text>
</comment>
<evidence type="ECO:0000313" key="1">
    <source>
        <dbReference type="EMBL" id="OSC34729.1"/>
    </source>
</evidence>
<reference evidence="1 2" key="1">
    <citation type="submission" date="2017-04" db="EMBL/GenBank/DDBJ databases">
        <title>The new phylogeny of genus Mycobacterium.</title>
        <authorList>
            <person name="Tortoli E."/>
            <person name="Trovato A."/>
            <person name="Cirillo D.M."/>
        </authorList>
    </citation>
    <scope>NUCLEOTIDE SEQUENCE [LARGE SCALE GENOMIC DNA]</scope>
    <source>
        <strain evidence="1 2">KCTC 19819</strain>
    </source>
</reference>
<dbReference type="AlphaFoldDB" id="A0A7I7SCB3"/>
<dbReference type="RefSeq" id="WP_085302732.1">
    <property type="nucleotide sequence ID" value="NZ_AP022594.1"/>
</dbReference>
<gene>
    <name evidence="1" type="ORF">B8W67_05630</name>
</gene>
<dbReference type="Proteomes" id="UP000193577">
    <property type="component" value="Unassembled WGS sequence"/>
</dbReference>
<evidence type="ECO:0000313" key="2">
    <source>
        <dbReference type="Proteomes" id="UP000193577"/>
    </source>
</evidence>
<proteinExistence type="predicted"/>
<dbReference type="EMBL" id="NCXO01000008">
    <property type="protein sequence ID" value="OSC34729.1"/>
    <property type="molecule type" value="Genomic_DNA"/>
</dbReference>
<sequence length="78" mass="9031">MSSDTTVYTDSYGEVSEAQWRLYRECNVSPSDHDMLVEVYGGGPIGRDQIMAAVREFTRDGMYREFDMVRDARRKGRI</sequence>
<accession>A0A7I7SCB3</accession>
<protein>
    <submittedName>
        <fullName evidence="1">Uncharacterized protein</fullName>
    </submittedName>
</protein>
<organism evidence="1 2">
    <name type="scientific">Mycolicibacillus koreensis</name>
    <dbReference type="NCBI Taxonomy" id="1069220"/>
    <lineage>
        <taxon>Bacteria</taxon>
        <taxon>Bacillati</taxon>
        <taxon>Actinomycetota</taxon>
        <taxon>Actinomycetes</taxon>
        <taxon>Mycobacteriales</taxon>
        <taxon>Mycobacteriaceae</taxon>
        <taxon>Mycolicibacillus</taxon>
    </lineage>
</organism>
<keyword evidence="2" id="KW-1185">Reference proteome</keyword>
<name>A0A7I7SCB3_9MYCO</name>